<dbReference type="OrthoDB" id="663527at2"/>
<dbReference type="InterPro" id="IPR045607">
    <property type="entry name" value="DUF6452"/>
</dbReference>
<dbReference type="PROSITE" id="PS51257">
    <property type="entry name" value="PROKAR_LIPOPROTEIN"/>
    <property type="match status" value="1"/>
</dbReference>
<dbReference type="STRING" id="1094466.KQS_03125"/>
<evidence type="ECO:0000313" key="1">
    <source>
        <dbReference type="EMBL" id="CCG52611.1"/>
    </source>
</evidence>
<dbReference type="eggNOG" id="ENOG50331A0">
    <property type="taxonomic scope" value="Bacteria"/>
</dbReference>
<proteinExistence type="predicted"/>
<dbReference type="RefSeq" id="WP_014387753.1">
    <property type="nucleotide sequence ID" value="NC_017025.1"/>
</dbReference>
<dbReference type="Pfam" id="PF20050">
    <property type="entry name" value="DUF6452"/>
    <property type="match status" value="1"/>
</dbReference>
<gene>
    <name evidence="1" type="ordered locus">KQS_03125</name>
</gene>
<dbReference type="EMBL" id="HE774682">
    <property type="protein sequence ID" value="CCG52611.1"/>
    <property type="molecule type" value="Genomic_DNA"/>
</dbReference>
<organism evidence="1 2">
    <name type="scientific">Flavobacterium indicum (strain DSM 17447 / CIP 109464 / GPTSA100-9)</name>
    <dbReference type="NCBI Taxonomy" id="1094466"/>
    <lineage>
        <taxon>Bacteria</taxon>
        <taxon>Pseudomonadati</taxon>
        <taxon>Bacteroidota</taxon>
        <taxon>Flavobacteriia</taxon>
        <taxon>Flavobacteriales</taxon>
        <taxon>Flavobacteriaceae</taxon>
        <taxon>Flavobacterium</taxon>
    </lineage>
</organism>
<sequence>MKKIIIILSLTFLFSGCEKDDVCDPNSTQTTPKVVIEFYDATATTETVKNVTNLRVIAPNFTNGFDFSGTSKIEVPLKTFQDNSILNFIQSGSDTDTTNDNLDEITFNYTRKETYISRACGYKTTYTLDTTNPVVITPDASNWIQNIVVVQPNIENENETHIKIYF</sequence>
<reference evidence="2" key="2">
    <citation type="submission" date="2012-03" db="EMBL/GenBank/DDBJ databases">
        <title>Complete genome sequence of Flavobacterium indicum GPTSA100-9T, isolated from warm spring water.</title>
        <authorList>
            <person name="Barbier P."/>
            <person name="Houel A."/>
            <person name="Loux V."/>
            <person name="Poulain J."/>
            <person name="Bernardet J.-F."/>
            <person name="Touchon M."/>
            <person name="Duchaud E."/>
        </authorList>
    </citation>
    <scope>NUCLEOTIDE SEQUENCE [LARGE SCALE GENOMIC DNA]</scope>
    <source>
        <strain evidence="2">DSM 17447 / CIP 109464 / GPTSA100-9</strain>
    </source>
</reference>
<name>H8XSM6_FLAIG</name>
<dbReference type="HOGENOM" id="CLU_134937_0_0_10"/>
<reference evidence="1 2" key="1">
    <citation type="journal article" date="2012" name="J. Bacteriol.">
        <title>Complete Genome Sequence of Flavobacterium indicum GPSTA100-9T, Isolated from Warm Spring Water.</title>
        <authorList>
            <person name="Barbier P."/>
            <person name="Houel A."/>
            <person name="Loux V."/>
            <person name="Poulain J."/>
            <person name="Bernardet J.F."/>
            <person name="Touchon M."/>
            <person name="Duchaud E."/>
        </authorList>
    </citation>
    <scope>NUCLEOTIDE SEQUENCE [LARGE SCALE GENOMIC DNA]</scope>
    <source>
        <strain evidence="2">DSM 17447 / CIP 109464 / GPTSA100-9</strain>
    </source>
</reference>
<accession>H8XSM6</accession>
<protein>
    <recommendedName>
        <fullName evidence="3">Lipoprotein</fullName>
    </recommendedName>
</protein>
<dbReference type="AlphaFoldDB" id="H8XSM6"/>
<evidence type="ECO:0008006" key="3">
    <source>
        <dbReference type="Google" id="ProtNLM"/>
    </source>
</evidence>
<dbReference type="PATRIC" id="fig|1094466.5.peg.615"/>
<keyword evidence="2" id="KW-1185">Reference proteome</keyword>
<dbReference type="Proteomes" id="UP000007599">
    <property type="component" value="Chromosome I"/>
</dbReference>
<evidence type="ECO:0000313" key="2">
    <source>
        <dbReference type="Proteomes" id="UP000007599"/>
    </source>
</evidence>
<dbReference type="KEGG" id="fin:KQS_03125"/>